<dbReference type="Gene3D" id="3.40.1410.10">
    <property type="entry name" value="Chorismate lyase-like"/>
    <property type="match status" value="1"/>
</dbReference>
<evidence type="ECO:0000313" key="6">
    <source>
        <dbReference type="Proteomes" id="UP000777935"/>
    </source>
</evidence>
<evidence type="ECO:0000259" key="4">
    <source>
        <dbReference type="PROSITE" id="PS50949"/>
    </source>
</evidence>
<dbReference type="RefSeq" id="WP_174134582.1">
    <property type="nucleotide sequence ID" value="NZ_JABUFE010000001.1"/>
</dbReference>
<keyword evidence="6" id="KW-1185">Reference proteome</keyword>
<dbReference type="InterPro" id="IPR050679">
    <property type="entry name" value="Bact_HTH_transcr_reg"/>
</dbReference>
<sequence length="204" mass="22568">MSLAGRFGVNRHTIRRALAEMAQDGLVHSRRGAGVFVTTKPTDYAIGQRVRFHQNLRAAGRTPEKQILMTETRNAAEKEALALQIAPGEAVHVYEGLSLADGQPIATFRSIFSAQRFPDFLTHLLQTQSVTSALRKEGIDDYIRATTRLTAKQANATQALHLRISEGAPILRTVSVNVDMNSRPIEYGHSWFAGDRVTLTVYNP</sequence>
<dbReference type="Proteomes" id="UP000777935">
    <property type="component" value="Unassembled WGS sequence"/>
</dbReference>
<dbReference type="Pfam" id="PF07702">
    <property type="entry name" value="UTRA"/>
    <property type="match status" value="1"/>
</dbReference>
<dbReference type="NCBIfam" id="TIGR02325">
    <property type="entry name" value="C_P_lyase_phnF"/>
    <property type="match status" value="1"/>
</dbReference>
<dbReference type="SUPFAM" id="SSF46785">
    <property type="entry name" value="Winged helix' DNA-binding domain"/>
    <property type="match status" value="1"/>
</dbReference>
<dbReference type="EMBL" id="JABUFE010000001">
    <property type="protein sequence ID" value="NSX53472.1"/>
    <property type="molecule type" value="Genomic_DNA"/>
</dbReference>
<proteinExistence type="predicted"/>
<dbReference type="PANTHER" id="PTHR44846">
    <property type="entry name" value="MANNOSYL-D-GLYCERATE TRANSPORT/METABOLISM SYSTEM REPRESSOR MNGR-RELATED"/>
    <property type="match status" value="1"/>
</dbReference>
<dbReference type="InterPro" id="IPR000524">
    <property type="entry name" value="Tscrpt_reg_HTH_GntR"/>
</dbReference>
<evidence type="ECO:0000256" key="2">
    <source>
        <dbReference type="ARBA" id="ARBA00023125"/>
    </source>
</evidence>
<keyword evidence="3" id="KW-0804">Transcription</keyword>
<dbReference type="PANTHER" id="PTHR44846:SF1">
    <property type="entry name" value="MANNOSYL-D-GLYCERATE TRANSPORT_METABOLISM SYSTEM REPRESSOR MNGR-RELATED"/>
    <property type="match status" value="1"/>
</dbReference>
<name>A0ABX2IKU2_9RHOB</name>
<dbReference type="Gene3D" id="1.10.10.10">
    <property type="entry name" value="Winged helix-like DNA-binding domain superfamily/Winged helix DNA-binding domain"/>
    <property type="match status" value="1"/>
</dbReference>
<gene>
    <name evidence="5" type="primary">phnF</name>
    <name evidence="5" type="ORF">HRQ87_01505</name>
</gene>
<evidence type="ECO:0000256" key="1">
    <source>
        <dbReference type="ARBA" id="ARBA00023015"/>
    </source>
</evidence>
<accession>A0ABX2IKU2</accession>
<organism evidence="5 6">
    <name type="scientific">Parasulfitobacter algicola</name>
    <dbReference type="NCBI Taxonomy" id="2614809"/>
    <lineage>
        <taxon>Bacteria</taxon>
        <taxon>Pseudomonadati</taxon>
        <taxon>Pseudomonadota</taxon>
        <taxon>Alphaproteobacteria</taxon>
        <taxon>Rhodobacterales</taxon>
        <taxon>Roseobacteraceae</taxon>
        <taxon>Parasulfitobacter</taxon>
    </lineage>
</organism>
<dbReference type="InterPro" id="IPR036390">
    <property type="entry name" value="WH_DNA-bd_sf"/>
</dbReference>
<dbReference type="InterPro" id="IPR011663">
    <property type="entry name" value="UTRA"/>
</dbReference>
<dbReference type="Pfam" id="PF00392">
    <property type="entry name" value="GntR"/>
    <property type="match status" value="1"/>
</dbReference>
<dbReference type="SUPFAM" id="SSF64288">
    <property type="entry name" value="Chorismate lyase-like"/>
    <property type="match status" value="1"/>
</dbReference>
<evidence type="ECO:0000256" key="3">
    <source>
        <dbReference type="ARBA" id="ARBA00023163"/>
    </source>
</evidence>
<keyword evidence="1" id="KW-0805">Transcription regulation</keyword>
<dbReference type="PROSITE" id="PS50949">
    <property type="entry name" value="HTH_GNTR"/>
    <property type="match status" value="1"/>
</dbReference>
<dbReference type="SMART" id="SM00866">
    <property type="entry name" value="UTRA"/>
    <property type="match status" value="1"/>
</dbReference>
<comment type="caution">
    <text evidence="5">The sequence shown here is derived from an EMBL/GenBank/DDBJ whole genome shotgun (WGS) entry which is preliminary data.</text>
</comment>
<evidence type="ECO:0000313" key="5">
    <source>
        <dbReference type="EMBL" id="NSX53472.1"/>
    </source>
</evidence>
<dbReference type="InterPro" id="IPR036388">
    <property type="entry name" value="WH-like_DNA-bd_sf"/>
</dbReference>
<reference evidence="5 6" key="1">
    <citation type="submission" date="2020-06" db="EMBL/GenBank/DDBJ databases">
        <title>Sulfitobacter algicola sp. nov., isolated from green algae.</title>
        <authorList>
            <person name="Wang C."/>
        </authorList>
    </citation>
    <scope>NUCLEOTIDE SEQUENCE [LARGE SCALE GENOMIC DNA]</scope>
    <source>
        <strain evidence="5 6">1151</strain>
    </source>
</reference>
<feature type="domain" description="HTH gntR-type" evidence="4">
    <location>
        <begin position="1"/>
        <end position="40"/>
    </location>
</feature>
<dbReference type="InterPro" id="IPR028978">
    <property type="entry name" value="Chorismate_lyase_/UTRA_dom_sf"/>
</dbReference>
<dbReference type="InterPro" id="IPR012702">
    <property type="entry name" value="CP_lyase_PhnF"/>
</dbReference>
<protein>
    <submittedName>
        <fullName evidence="5">Phosphonate metabolism transcriptional regulator PhnF</fullName>
    </submittedName>
</protein>
<keyword evidence="2" id="KW-0238">DNA-binding</keyword>